<organism evidence="1 2">
    <name type="scientific">Cereibacter changlensis</name>
    <dbReference type="NCBI Taxonomy" id="402884"/>
    <lineage>
        <taxon>Bacteria</taxon>
        <taxon>Pseudomonadati</taxon>
        <taxon>Pseudomonadota</taxon>
        <taxon>Alphaproteobacteria</taxon>
        <taxon>Rhodobacterales</taxon>
        <taxon>Paracoccaceae</taxon>
        <taxon>Cereibacter</taxon>
    </lineage>
</organism>
<gene>
    <name evidence="1" type="ORF">LX76_01290</name>
</gene>
<dbReference type="SUPFAM" id="SSF53335">
    <property type="entry name" value="S-adenosyl-L-methionine-dependent methyltransferases"/>
    <property type="match status" value="1"/>
</dbReference>
<dbReference type="InterPro" id="IPR029063">
    <property type="entry name" value="SAM-dependent_MTases_sf"/>
</dbReference>
<dbReference type="Gene3D" id="3.40.50.150">
    <property type="entry name" value="Vaccinia Virus protein VP39"/>
    <property type="match status" value="1"/>
</dbReference>
<protein>
    <recommendedName>
        <fullName evidence="3">Class I SAM-dependent methyltransferase</fullName>
    </recommendedName>
</protein>
<evidence type="ECO:0000313" key="2">
    <source>
        <dbReference type="Proteomes" id="UP000249538"/>
    </source>
</evidence>
<comment type="caution">
    <text evidence="1">The sequence shown here is derived from an EMBL/GenBank/DDBJ whole genome shotgun (WGS) entry which is preliminary data.</text>
</comment>
<reference evidence="1 2" key="1">
    <citation type="submission" date="2018-06" db="EMBL/GenBank/DDBJ databases">
        <title>Genomic Encyclopedia of Archaeal and Bacterial Type Strains, Phase II (KMG-II): from individual species to whole genera.</title>
        <authorList>
            <person name="Goeker M."/>
        </authorList>
    </citation>
    <scope>NUCLEOTIDE SEQUENCE [LARGE SCALE GENOMIC DNA]</scope>
    <source>
        <strain evidence="1 2">DSM 18774</strain>
    </source>
</reference>
<sequence length="237" mass="27440">MFDVRKRLNLRLRDRLRGLVADTPELHEIAMRLKSRQRIFQRAYRERSWGSDESGSGLGSELAATTSIRPWLPHLFQEHGMRSVLDAPCGDWNWMRQVDLAGIDYTGVDLVPEVIAANIKAYTRPGVRFAIADLTRDRLPMTDLILCRDCWIHLSFADIDRMLENFRKSGATWLLTTDAADVTRNRNQITGLPWRPLNLRLPPFRFPEPVEARVDNLPEAPMRLCLWRLQDLPRLSP</sequence>
<name>A0A2W7R7Y8_9RHOB</name>
<proteinExistence type="predicted"/>
<evidence type="ECO:0000313" key="1">
    <source>
        <dbReference type="EMBL" id="PZX56261.1"/>
    </source>
</evidence>
<evidence type="ECO:0008006" key="3">
    <source>
        <dbReference type="Google" id="ProtNLM"/>
    </source>
</evidence>
<dbReference type="RefSeq" id="WP_146170605.1">
    <property type="nucleotide sequence ID" value="NZ_QKZS01000003.1"/>
</dbReference>
<dbReference type="AlphaFoldDB" id="A0A2W7R7Y8"/>
<dbReference type="Proteomes" id="UP000249538">
    <property type="component" value="Unassembled WGS sequence"/>
</dbReference>
<accession>A0A2W7R7Y8</accession>
<dbReference type="EMBL" id="QKZS01000003">
    <property type="protein sequence ID" value="PZX56261.1"/>
    <property type="molecule type" value="Genomic_DNA"/>
</dbReference>